<evidence type="ECO:0000313" key="5">
    <source>
        <dbReference type="EMBL" id="MBC5721682.1"/>
    </source>
</evidence>
<evidence type="ECO:0000256" key="3">
    <source>
        <dbReference type="ARBA" id="ARBA00023163"/>
    </source>
</evidence>
<dbReference type="InterPro" id="IPR035472">
    <property type="entry name" value="RpiR-like_SIS"/>
</dbReference>
<dbReference type="Gene3D" id="3.40.50.10490">
    <property type="entry name" value="Glucose-6-phosphate isomerase like protein, domain 1"/>
    <property type="match status" value="1"/>
</dbReference>
<dbReference type="GO" id="GO:0003700">
    <property type="term" value="F:DNA-binding transcription factor activity"/>
    <property type="evidence" value="ECO:0007669"/>
    <property type="project" value="InterPro"/>
</dbReference>
<dbReference type="CDD" id="cd05013">
    <property type="entry name" value="SIS_RpiR"/>
    <property type="match status" value="1"/>
</dbReference>
<dbReference type="SUPFAM" id="SSF53697">
    <property type="entry name" value="SIS domain"/>
    <property type="match status" value="1"/>
</dbReference>
<keyword evidence="1" id="KW-0805">Transcription regulation</keyword>
<dbReference type="GO" id="GO:0003677">
    <property type="term" value="F:DNA binding"/>
    <property type="evidence" value="ECO:0007669"/>
    <property type="project" value="UniProtKB-KW"/>
</dbReference>
<gene>
    <name evidence="5" type="ORF">H8S11_02440</name>
</gene>
<dbReference type="Pfam" id="PF01380">
    <property type="entry name" value="SIS"/>
    <property type="match status" value="1"/>
</dbReference>
<evidence type="ECO:0000256" key="2">
    <source>
        <dbReference type="ARBA" id="ARBA00023125"/>
    </source>
</evidence>
<dbReference type="PANTHER" id="PTHR30514">
    <property type="entry name" value="GLUCOKINASE"/>
    <property type="match status" value="1"/>
</dbReference>
<accession>A0A8J6J846</accession>
<dbReference type="InterPro" id="IPR009057">
    <property type="entry name" value="Homeodomain-like_sf"/>
</dbReference>
<dbReference type="Pfam" id="PF01418">
    <property type="entry name" value="HTH_6"/>
    <property type="match status" value="1"/>
</dbReference>
<dbReference type="InterPro" id="IPR001347">
    <property type="entry name" value="SIS_dom"/>
</dbReference>
<sequence>MNTSFVRRIQQARLTHGQLKIADYFLKHQNRICTMSSLAVAREVGVSDASIIRFSRAIGYKGFADLKNDLHSNLTQELSQINLGKYPPDKRLDVQVKKYEYLNRPAELLHLLLNNVEQSLRQNDFQQYERAVNLLSSARRHLVLGLHGCQGIALYFARALSFLMDDVRTITAGSSDDAALLQNLCQNDVALAISFARYYKSDFILANLIKSQGISLITLTDSTASPLAQVADVVLLVETKHMSFLNSAAGSISVLEYLLAMLCWREPQKYQMHMEEREKFTAPFL</sequence>
<keyword evidence="2" id="KW-0238">DNA-binding</keyword>
<dbReference type="SUPFAM" id="SSF46689">
    <property type="entry name" value="Homeodomain-like"/>
    <property type="match status" value="1"/>
</dbReference>
<dbReference type="EMBL" id="JACOPO010000001">
    <property type="protein sequence ID" value="MBC5721682.1"/>
    <property type="molecule type" value="Genomic_DNA"/>
</dbReference>
<evidence type="ECO:0000256" key="1">
    <source>
        <dbReference type="ARBA" id="ARBA00023015"/>
    </source>
</evidence>
<dbReference type="PROSITE" id="PS51071">
    <property type="entry name" value="HTH_RPIR"/>
    <property type="match status" value="1"/>
</dbReference>
<dbReference type="Gene3D" id="1.10.10.10">
    <property type="entry name" value="Winged helix-like DNA-binding domain superfamily/Winged helix DNA-binding domain"/>
    <property type="match status" value="1"/>
</dbReference>
<reference evidence="5" key="1">
    <citation type="submission" date="2020-08" db="EMBL/GenBank/DDBJ databases">
        <title>Genome public.</title>
        <authorList>
            <person name="Liu C."/>
            <person name="Sun Q."/>
        </authorList>
    </citation>
    <scope>NUCLEOTIDE SEQUENCE</scope>
    <source>
        <strain evidence="5">NSJ-23</strain>
    </source>
</reference>
<keyword evidence="6" id="KW-1185">Reference proteome</keyword>
<protein>
    <submittedName>
        <fullName evidence="5">MurR/RpiR family transcriptional regulator</fullName>
    </submittedName>
</protein>
<dbReference type="InterPro" id="IPR046348">
    <property type="entry name" value="SIS_dom_sf"/>
</dbReference>
<dbReference type="AlphaFoldDB" id="A0A8J6J846"/>
<dbReference type="RefSeq" id="WP_186852056.1">
    <property type="nucleotide sequence ID" value="NZ_JACOPO010000001.1"/>
</dbReference>
<dbReference type="InterPro" id="IPR036388">
    <property type="entry name" value="WH-like_DNA-bd_sf"/>
</dbReference>
<keyword evidence="3" id="KW-0804">Transcription</keyword>
<feature type="domain" description="HTH rpiR-type" evidence="4">
    <location>
        <begin position="1"/>
        <end position="77"/>
    </location>
</feature>
<organism evidence="5 6">
    <name type="scientific">Flintibacter hominis</name>
    <dbReference type="NCBI Taxonomy" id="2763048"/>
    <lineage>
        <taxon>Bacteria</taxon>
        <taxon>Bacillati</taxon>
        <taxon>Bacillota</taxon>
        <taxon>Clostridia</taxon>
        <taxon>Eubacteriales</taxon>
        <taxon>Flintibacter</taxon>
    </lineage>
</organism>
<comment type="caution">
    <text evidence="5">The sequence shown here is derived from an EMBL/GenBank/DDBJ whole genome shotgun (WGS) entry which is preliminary data.</text>
</comment>
<dbReference type="PANTHER" id="PTHR30514:SF18">
    <property type="entry name" value="RPIR-FAMILY TRANSCRIPTIONAL REGULATOR"/>
    <property type="match status" value="1"/>
</dbReference>
<dbReference type="InterPro" id="IPR000281">
    <property type="entry name" value="HTH_RpiR"/>
</dbReference>
<evidence type="ECO:0000259" key="4">
    <source>
        <dbReference type="PROSITE" id="PS51071"/>
    </source>
</evidence>
<dbReference type="Proteomes" id="UP000628736">
    <property type="component" value="Unassembled WGS sequence"/>
</dbReference>
<dbReference type="GO" id="GO:0097367">
    <property type="term" value="F:carbohydrate derivative binding"/>
    <property type="evidence" value="ECO:0007669"/>
    <property type="project" value="InterPro"/>
</dbReference>
<name>A0A8J6J846_9FIRM</name>
<evidence type="ECO:0000313" key="6">
    <source>
        <dbReference type="Proteomes" id="UP000628736"/>
    </source>
</evidence>
<dbReference type="InterPro" id="IPR047640">
    <property type="entry name" value="RpiR-like"/>
</dbReference>
<proteinExistence type="predicted"/>
<dbReference type="GO" id="GO:1901135">
    <property type="term" value="P:carbohydrate derivative metabolic process"/>
    <property type="evidence" value="ECO:0007669"/>
    <property type="project" value="InterPro"/>
</dbReference>